<organism evidence="1 2">
    <name type="scientific">Kickxella alabastrina</name>
    <dbReference type="NCBI Taxonomy" id="61397"/>
    <lineage>
        <taxon>Eukaryota</taxon>
        <taxon>Fungi</taxon>
        <taxon>Fungi incertae sedis</taxon>
        <taxon>Zoopagomycota</taxon>
        <taxon>Kickxellomycotina</taxon>
        <taxon>Kickxellomycetes</taxon>
        <taxon>Kickxellales</taxon>
        <taxon>Kickxellaceae</taxon>
        <taxon>Kickxella</taxon>
    </lineage>
</organism>
<reference evidence="1" key="1">
    <citation type="submission" date="2022-07" db="EMBL/GenBank/DDBJ databases">
        <title>Phylogenomic reconstructions and comparative analyses of Kickxellomycotina fungi.</title>
        <authorList>
            <person name="Reynolds N.K."/>
            <person name="Stajich J.E."/>
            <person name="Barry K."/>
            <person name="Grigoriev I.V."/>
            <person name="Crous P."/>
            <person name="Smith M.E."/>
        </authorList>
    </citation>
    <scope>NUCLEOTIDE SEQUENCE</scope>
    <source>
        <strain evidence="1">Benny 63K</strain>
    </source>
</reference>
<protein>
    <submittedName>
        <fullName evidence="1">Ferroxidase fet3</fullName>
    </submittedName>
</protein>
<comment type="caution">
    <text evidence="1">The sequence shown here is derived from an EMBL/GenBank/DDBJ whole genome shotgun (WGS) entry which is preliminary data.</text>
</comment>
<dbReference type="EMBL" id="JANBPG010000145">
    <property type="protein sequence ID" value="KAJ1899532.1"/>
    <property type="molecule type" value="Genomic_DNA"/>
</dbReference>
<evidence type="ECO:0000313" key="1">
    <source>
        <dbReference type="EMBL" id="KAJ1899532.1"/>
    </source>
</evidence>
<gene>
    <name evidence="1" type="primary">FET3_7</name>
    <name evidence="1" type="ORF">LPJ66_002052</name>
</gene>
<proteinExistence type="predicted"/>
<dbReference type="Proteomes" id="UP001150581">
    <property type="component" value="Unassembled WGS sequence"/>
</dbReference>
<evidence type="ECO:0000313" key="2">
    <source>
        <dbReference type="Proteomes" id="UP001150581"/>
    </source>
</evidence>
<accession>A0ACC1IRI7</accession>
<sequence length="557" mass="62307">MRLLSPSLLPSAAALALLMAAQAKHVYEYWDIGYLTTNRGIPNLESKKAIGVNNHFPLPVVRADKGDTLVLNVHNSLDVGTSLHAHGLFQRGTNYYDGVPMTTACPIAPGTNFTYYIPLDQAGTYWIHGHSKEQNFDGLRTPLIINEPEDPYNKIDEEFLFTVEDWWPITFEQSMDIIAAPHGLEYIFGKLPGALINGYDGALANPLAFQPGKTYRIRLINMASMPEAEFVIDDHDLQIIEVDGVSTKPKTVKVVRLAPGQRLSVLVKAKPSSNLNYNYHITIMGDYLPSVPGIFPITHTSPIIYNNKSTEFAPTAMPLASEPFDDINIESLEYLPALIADRSLFLNLTSGFTENEYSHRESINFKVYRDPIVPTMFTALTTPDSMAINPITYGPQTSAHVLKYDEVIEVLLWSPTERPHPIHLHGHVFQVIERGSVKDKTGEARKTVPQHIAGYSPLMRDTVMVDVGGYVVIRFKADNPGVWNLHCHFDWHMGQGMNMLFVEAPKQMKEILKVPEQIVEQCRRQGIPVEGNVVGRTTYNYDGAPDLPHLHPTSPFV</sequence>
<name>A0ACC1IRI7_9FUNG</name>
<keyword evidence="2" id="KW-1185">Reference proteome</keyword>